<dbReference type="AlphaFoldDB" id="X0T2U8"/>
<protein>
    <submittedName>
        <fullName evidence="2">Uncharacterized protein</fullName>
    </submittedName>
</protein>
<comment type="caution">
    <text evidence="2">The sequence shown here is derived from an EMBL/GenBank/DDBJ whole genome shotgun (WGS) entry which is preliminary data.</text>
</comment>
<name>X0T2U8_9ZZZZ</name>
<reference evidence="2" key="1">
    <citation type="journal article" date="2014" name="Front. Microbiol.">
        <title>High frequency of phylogenetically diverse reductive dehalogenase-homologous genes in deep subseafloor sedimentary metagenomes.</title>
        <authorList>
            <person name="Kawai M."/>
            <person name="Futagami T."/>
            <person name="Toyoda A."/>
            <person name="Takaki Y."/>
            <person name="Nishi S."/>
            <person name="Hori S."/>
            <person name="Arai W."/>
            <person name="Tsubouchi T."/>
            <person name="Morono Y."/>
            <person name="Uchiyama I."/>
            <person name="Ito T."/>
            <person name="Fujiyama A."/>
            <person name="Inagaki F."/>
            <person name="Takami H."/>
        </authorList>
    </citation>
    <scope>NUCLEOTIDE SEQUENCE</scope>
    <source>
        <strain evidence="2">Expedition CK06-06</strain>
    </source>
</reference>
<accession>X0T2U8</accession>
<proteinExistence type="predicted"/>
<dbReference type="EMBL" id="BARS01006043">
    <property type="protein sequence ID" value="GAF82467.1"/>
    <property type="molecule type" value="Genomic_DNA"/>
</dbReference>
<evidence type="ECO:0000256" key="1">
    <source>
        <dbReference type="SAM" id="MobiDB-lite"/>
    </source>
</evidence>
<sequence>MIPKEKIPKDVDVQIVRKLEGERNGTIGEASRHEVTCSDDSDRADTLLRKLTAIVRIIKNRFAELKRPATETLRQIRVLEADMLAPVEEAKRVLDGKKREYRAAEKRKIAEIEAKNATKRREREALEEEHAEKGHAVPGPEPVIEAPPPIEMVDVTKYRKSWEIEVTDFSKVPKKYIVINEPSTQANVRRAVSAAPKGDDKEPLIEIPGVRIYREETPVYA</sequence>
<organism evidence="2">
    <name type="scientific">marine sediment metagenome</name>
    <dbReference type="NCBI Taxonomy" id="412755"/>
    <lineage>
        <taxon>unclassified sequences</taxon>
        <taxon>metagenomes</taxon>
        <taxon>ecological metagenomes</taxon>
    </lineage>
</organism>
<gene>
    <name evidence="2" type="ORF">S01H1_11826</name>
</gene>
<evidence type="ECO:0000313" key="2">
    <source>
        <dbReference type="EMBL" id="GAF82467.1"/>
    </source>
</evidence>
<feature type="compositionally biased region" description="Basic and acidic residues" evidence="1">
    <location>
        <begin position="118"/>
        <end position="135"/>
    </location>
</feature>
<feature type="region of interest" description="Disordered" evidence="1">
    <location>
        <begin position="118"/>
        <end position="147"/>
    </location>
</feature>